<gene>
    <name evidence="2" type="ORF">P6P90_08150</name>
</gene>
<dbReference type="PANTHER" id="PTHR39419:SF1">
    <property type="entry name" value="SLL0814 PROTEIN"/>
    <property type="match status" value="1"/>
</dbReference>
<evidence type="ECO:0000313" key="3">
    <source>
        <dbReference type="Proteomes" id="UP001218246"/>
    </source>
</evidence>
<keyword evidence="1" id="KW-1133">Transmembrane helix</keyword>
<feature type="transmembrane region" description="Helical" evidence="1">
    <location>
        <begin position="130"/>
        <end position="150"/>
    </location>
</feature>
<protein>
    <submittedName>
        <fullName evidence="2">Carotenoid biosynthesis protein</fullName>
    </submittedName>
</protein>
<dbReference type="EMBL" id="JARULN010000005">
    <property type="protein sequence ID" value="MDG5753944.1"/>
    <property type="molecule type" value="Genomic_DNA"/>
</dbReference>
<dbReference type="Proteomes" id="UP001218246">
    <property type="component" value="Unassembled WGS sequence"/>
</dbReference>
<evidence type="ECO:0000256" key="1">
    <source>
        <dbReference type="SAM" id="Phobius"/>
    </source>
</evidence>
<dbReference type="PANTHER" id="PTHR39419">
    <property type="entry name" value="SLL0814 PROTEIN"/>
    <property type="match status" value="1"/>
</dbReference>
<feature type="transmembrane region" description="Helical" evidence="1">
    <location>
        <begin position="32"/>
        <end position="50"/>
    </location>
</feature>
<sequence length="246" mass="28365">MWENTLFRFFLVWYACGVILLSFNILPPWLEWANTVFLITAGTLGVIYFCKCYGNKHGLFISMVVFVVSMTSEYLGTTYGWIFGKYIYNADFGIKLFDVPITIGFAWLLVMSSSHAFLQTFQLPTVLSVIYGGLIAVVMDLIIDPVAYVVKSYWVWQESGPYYDIPTQNFFGWFFVAAALHIFLLFYQKPKQNHTWAKRIILVYVLIISMFLLLALLAKLYLAVFVTLIGSALILFHYYKKRSVSV</sequence>
<proteinExistence type="predicted"/>
<dbReference type="Pfam" id="PF04240">
    <property type="entry name" value="Caroten_synth"/>
    <property type="match status" value="1"/>
</dbReference>
<feature type="transmembrane region" description="Helical" evidence="1">
    <location>
        <begin position="170"/>
        <end position="187"/>
    </location>
</feature>
<accession>A0ABT6H3I2</accession>
<reference evidence="2 3" key="1">
    <citation type="submission" date="2023-04" db="EMBL/GenBank/DDBJ databases">
        <title>Ectobacillus antri isolated from activated sludge.</title>
        <authorList>
            <person name="Yan P."/>
            <person name="Liu X."/>
        </authorList>
    </citation>
    <scope>NUCLEOTIDE SEQUENCE [LARGE SCALE GENOMIC DNA]</scope>
    <source>
        <strain evidence="2 3">C18H</strain>
    </source>
</reference>
<evidence type="ECO:0000313" key="2">
    <source>
        <dbReference type="EMBL" id="MDG5753944.1"/>
    </source>
</evidence>
<feature type="transmembrane region" description="Helical" evidence="1">
    <location>
        <begin position="7"/>
        <end position="26"/>
    </location>
</feature>
<name>A0ABT6H3I2_9BACI</name>
<dbReference type="RefSeq" id="WP_124565383.1">
    <property type="nucleotide sequence ID" value="NZ_JARRRY010000003.1"/>
</dbReference>
<organism evidence="2 3">
    <name type="scientific">Ectobacillus antri</name>
    <dbReference type="NCBI Taxonomy" id="2486280"/>
    <lineage>
        <taxon>Bacteria</taxon>
        <taxon>Bacillati</taxon>
        <taxon>Bacillota</taxon>
        <taxon>Bacilli</taxon>
        <taxon>Bacillales</taxon>
        <taxon>Bacillaceae</taxon>
        <taxon>Ectobacillus</taxon>
    </lineage>
</organism>
<comment type="caution">
    <text evidence="2">The sequence shown here is derived from an EMBL/GenBank/DDBJ whole genome shotgun (WGS) entry which is preliminary data.</text>
</comment>
<keyword evidence="1" id="KW-0812">Transmembrane</keyword>
<feature type="transmembrane region" description="Helical" evidence="1">
    <location>
        <begin position="222"/>
        <end position="239"/>
    </location>
</feature>
<keyword evidence="1" id="KW-0472">Membrane</keyword>
<feature type="transmembrane region" description="Helical" evidence="1">
    <location>
        <begin position="199"/>
        <end position="216"/>
    </location>
</feature>
<dbReference type="InterPro" id="IPR007354">
    <property type="entry name" value="CruF-like"/>
</dbReference>
<feature type="transmembrane region" description="Helical" evidence="1">
    <location>
        <begin position="96"/>
        <end position="118"/>
    </location>
</feature>
<keyword evidence="3" id="KW-1185">Reference proteome</keyword>
<feature type="transmembrane region" description="Helical" evidence="1">
    <location>
        <begin position="57"/>
        <end position="76"/>
    </location>
</feature>